<dbReference type="GO" id="GO:0016887">
    <property type="term" value="F:ATP hydrolysis activity"/>
    <property type="evidence" value="ECO:0007669"/>
    <property type="project" value="InterPro"/>
</dbReference>
<evidence type="ECO:0000256" key="4">
    <source>
        <dbReference type="ARBA" id="ARBA00022741"/>
    </source>
</evidence>
<dbReference type="SUPFAM" id="SSF52540">
    <property type="entry name" value="P-loop containing nucleoside triphosphate hydrolases"/>
    <property type="match status" value="1"/>
</dbReference>
<dbReference type="AlphaFoldDB" id="S6B8Y4"/>
<reference evidence="7 8" key="1">
    <citation type="journal article" date="2012" name="Appl. Environ. Microbiol.">
        <title>Draft genome sequence of a psychrotolerant sulfur-oxidizing bacterium, Sulfuricella denitrificans skB26, and proteomic insights into cold adaptation.</title>
        <authorList>
            <person name="Watanabe T."/>
            <person name="Kojima H."/>
            <person name="Fukui M."/>
        </authorList>
    </citation>
    <scope>NUCLEOTIDE SEQUENCE [LARGE SCALE GENOMIC DNA]</scope>
    <source>
        <strain evidence="8">skB26</strain>
    </source>
</reference>
<keyword evidence="3" id="KW-0472">Membrane</keyword>
<evidence type="ECO:0000259" key="6">
    <source>
        <dbReference type="PROSITE" id="PS50893"/>
    </source>
</evidence>
<dbReference type="Gene3D" id="2.70.50.60">
    <property type="entry name" value="abc- transporter (atp binding component) like domain"/>
    <property type="match status" value="1"/>
</dbReference>
<dbReference type="eggNOG" id="COG1134">
    <property type="taxonomic scope" value="Bacteria"/>
</dbReference>
<comment type="similarity">
    <text evidence="1">Belongs to the ABC transporter superfamily.</text>
</comment>
<dbReference type="InterPro" id="IPR027417">
    <property type="entry name" value="P-loop_NTPase"/>
</dbReference>
<dbReference type="PROSITE" id="PS00211">
    <property type="entry name" value="ABC_TRANSPORTER_1"/>
    <property type="match status" value="1"/>
</dbReference>
<dbReference type="STRING" id="1163617.SCD_n02983"/>
<dbReference type="OrthoDB" id="9778870at2"/>
<dbReference type="PROSITE" id="PS50893">
    <property type="entry name" value="ABC_TRANSPORTER_2"/>
    <property type="match status" value="1"/>
</dbReference>
<feature type="domain" description="ABC transporter" evidence="6">
    <location>
        <begin position="21"/>
        <end position="251"/>
    </location>
</feature>
<dbReference type="KEGG" id="sdr:SCD_n02983"/>
<dbReference type="RefSeq" id="WP_009207256.1">
    <property type="nucleotide sequence ID" value="NC_022357.1"/>
</dbReference>
<name>S6B8Y4_SULDS</name>
<dbReference type="CDD" id="cd03220">
    <property type="entry name" value="ABC_KpsT_Wzt"/>
    <property type="match status" value="1"/>
</dbReference>
<gene>
    <name evidence="7" type="ORF">SCD_n02983</name>
</gene>
<dbReference type="GO" id="GO:0005524">
    <property type="term" value="F:ATP binding"/>
    <property type="evidence" value="ECO:0007669"/>
    <property type="project" value="UniProtKB-KW"/>
</dbReference>
<dbReference type="InterPro" id="IPR003439">
    <property type="entry name" value="ABC_transporter-like_ATP-bd"/>
</dbReference>
<keyword evidence="4" id="KW-0547">Nucleotide-binding</keyword>
<dbReference type="PANTHER" id="PTHR46743:SF2">
    <property type="entry name" value="TEICHOIC ACIDS EXPORT ATP-BINDING PROTEIN TAGH"/>
    <property type="match status" value="1"/>
</dbReference>
<sequence length="415" mass="45745">MPIIEVDHVTKEFKLGQLQSLKTTALNQLRRLTGEPIEKRAPFKALDDVTFSIEPGEVVGIIGHNGAGKSTILKLLANISKPSSGSIQVKGKVAPLIEVGAGLVPELTGRENIYLNGSILGMKRAEINNKLDDIVAFAELEEFIDTPIKRYSSGMQVRLGFGIATSVDSDILIVDEVLAVGDLAFQRKSFGRMTELIKDRNRTVLIVSHNIRQIERICTRAILLDHGKLARDGVVGDVCDAFFRGSNDKIAEDAAKISRARVRASGEAEFLSIAVIKDSGQPVTEVASGDPLRIRVKFRLDVPLEKPELILGTHTTDFFYLTGSSTAVFDSRPDFEAGVHEVEVVFQHYPLTAGIYCLRFAIFDKDRRAIFVGDNLGTFKVKPGHDEVREEGLRMLDIPATWALQGHTFQSRHDN</sequence>
<dbReference type="InterPro" id="IPR017871">
    <property type="entry name" value="ABC_transporter-like_CS"/>
</dbReference>
<keyword evidence="5" id="KW-0067">ATP-binding</keyword>
<dbReference type="Pfam" id="PF00005">
    <property type="entry name" value="ABC_tran"/>
    <property type="match status" value="1"/>
</dbReference>
<keyword evidence="8" id="KW-1185">Reference proteome</keyword>
<dbReference type="InterPro" id="IPR015860">
    <property type="entry name" value="ABC_transpr_TagH-like"/>
</dbReference>
<evidence type="ECO:0000256" key="1">
    <source>
        <dbReference type="ARBA" id="ARBA00005417"/>
    </source>
</evidence>
<dbReference type="GO" id="GO:0016020">
    <property type="term" value="C:membrane"/>
    <property type="evidence" value="ECO:0007669"/>
    <property type="project" value="InterPro"/>
</dbReference>
<organism evidence="7 8">
    <name type="scientific">Sulfuricella denitrificans (strain DSM 22764 / NBRC 105220 / skB26)</name>
    <dbReference type="NCBI Taxonomy" id="1163617"/>
    <lineage>
        <taxon>Bacteria</taxon>
        <taxon>Pseudomonadati</taxon>
        <taxon>Pseudomonadota</taxon>
        <taxon>Betaproteobacteria</taxon>
        <taxon>Nitrosomonadales</taxon>
        <taxon>Sulfuricellaceae</taxon>
        <taxon>Sulfuricella</taxon>
    </lineage>
</organism>
<dbReference type="SMART" id="SM00382">
    <property type="entry name" value="AAA"/>
    <property type="match status" value="1"/>
</dbReference>
<dbReference type="GO" id="GO:0140359">
    <property type="term" value="F:ABC-type transporter activity"/>
    <property type="evidence" value="ECO:0007669"/>
    <property type="project" value="InterPro"/>
</dbReference>
<evidence type="ECO:0000256" key="2">
    <source>
        <dbReference type="ARBA" id="ARBA00022448"/>
    </source>
</evidence>
<dbReference type="CDD" id="cd10147">
    <property type="entry name" value="Wzt_C-like"/>
    <property type="match status" value="1"/>
</dbReference>
<dbReference type="InterPro" id="IPR050683">
    <property type="entry name" value="Bact_Polysacc_Export_ATP-bd"/>
</dbReference>
<dbReference type="HOGENOM" id="CLU_000604_101_4_4"/>
<dbReference type="InterPro" id="IPR029439">
    <property type="entry name" value="Wzt_C"/>
</dbReference>
<keyword evidence="3" id="KW-1003">Cell membrane</keyword>
<evidence type="ECO:0000256" key="3">
    <source>
        <dbReference type="ARBA" id="ARBA00022475"/>
    </source>
</evidence>
<dbReference type="Gene3D" id="3.40.50.300">
    <property type="entry name" value="P-loop containing nucleotide triphosphate hydrolases"/>
    <property type="match status" value="1"/>
</dbReference>
<accession>S6B8Y4</accession>
<keyword evidence="2" id="KW-0813">Transport</keyword>
<dbReference type="InterPro" id="IPR003593">
    <property type="entry name" value="AAA+_ATPase"/>
</dbReference>
<evidence type="ECO:0000313" key="8">
    <source>
        <dbReference type="Proteomes" id="UP000015559"/>
    </source>
</evidence>
<evidence type="ECO:0000313" key="7">
    <source>
        <dbReference type="EMBL" id="BAN36782.1"/>
    </source>
</evidence>
<dbReference type="PANTHER" id="PTHR46743">
    <property type="entry name" value="TEICHOIC ACIDS EXPORT ATP-BINDING PROTEIN TAGH"/>
    <property type="match status" value="1"/>
</dbReference>
<proteinExistence type="inferred from homology"/>
<evidence type="ECO:0000256" key="5">
    <source>
        <dbReference type="ARBA" id="ARBA00022840"/>
    </source>
</evidence>
<dbReference type="Pfam" id="PF14524">
    <property type="entry name" value="Wzt_C"/>
    <property type="match status" value="1"/>
</dbReference>
<dbReference type="Proteomes" id="UP000015559">
    <property type="component" value="Chromosome"/>
</dbReference>
<dbReference type="EMBL" id="AP013066">
    <property type="protein sequence ID" value="BAN36782.1"/>
    <property type="molecule type" value="Genomic_DNA"/>
</dbReference>
<protein>
    <submittedName>
        <fullName evidence="7">Polysaccharide/polyol phosphate ABC transporter ATPase</fullName>
    </submittedName>
</protein>